<comment type="caution">
    <text evidence="3">The sequence shown here is derived from an EMBL/GenBank/DDBJ whole genome shotgun (WGS) entry which is preliminary data.</text>
</comment>
<dbReference type="OrthoDB" id="3542748at2"/>
<dbReference type="Pfam" id="PF13561">
    <property type="entry name" value="adh_short_C2"/>
    <property type="match status" value="1"/>
</dbReference>
<dbReference type="GO" id="GO:0016491">
    <property type="term" value="F:oxidoreductase activity"/>
    <property type="evidence" value="ECO:0007669"/>
    <property type="project" value="UniProtKB-KW"/>
</dbReference>
<dbReference type="FunFam" id="3.40.50.720:FF:000084">
    <property type="entry name" value="Short-chain dehydrogenase reductase"/>
    <property type="match status" value="1"/>
</dbReference>
<dbReference type="AlphaFoldDB" id="A0A511MK17"/>
<dbReference type="NCBIfam" id="NF005559">
    <property type="entry name" value="PRK07231.1"/>
    <property type="match status" value="1"/>
</dbReference>
<dbReference type="PRINTS" id="PR00080">
    <property type="entry name" value="SDRFAMILY"/>
</dbReference>
<dbReference type="PRINTS" id="PR00081">
    <property type="entry name" value="GDHRDH"/>
</dbReference>
<dbReference type="PANTHER" id="PTHR43180:SF66">
    <property type="entry name" value="SHORT-CHAIN DEHYDROGENASE_REDUCTASE FAMILY PROTEIN"/>
    <property type="match status" value="1"/>
</dbReference>
<organism evidence="3 4">
    <name type="scientific">Nocardia ninae NBRC 108245</name>
    <dbReference type="NCBI Taxonomy" id="1210091"/>
    <lineage>
        <taxon>Bacteria</taxon>
        <taxon>Bacillati</taxon>
        <taxon>Actinomycetota</taxon>
        <taxon>Actinomycetes</taxon>
        <taxon>Mycobacteriales</taxon>
        <taxon>Nocardiaceae</taxon>
        <taxon>Nocardia</taxon>
    </lineage>
</organism>
<dbReference type="InterPro" id="IPR002347">
    <property type="entry name" value="SDR_fam"/>
</dbReference>
<gene>
    <name evidence="3" type="primary">fabG3</name>
    <name evidence="3" type="ORF">NN4_53200</name>
</gene>
<evidence type="ECO:0000256" key="2">
    <source>
        <dbReference type="ARBA" id="ARBA00023002"/>
    </source>
</evidence>
<protein>
    <submittedName>
        <fullName evidence="3">3-alpha-(Or 20-beta)-hydroxysteroid dehydrogenase</fullName>
    </submittedName>
</protein>
<dbReference type="PANTHER" id="PTHR43180">
    <property type="entry name" value="3-OXOACYL-(ACYL-CARRIER-PROTEIN) REDUCTASE (AFU_ORTHOLOGUE AFUA_6G11210)"/>
    <property type="match status" value="1"/>
</dbReference>
<keyword evidence="4" id="KW-1185">Reference proteome</keyword>
<dbReference type="InterPro" id="IPR036291">
    <property type="entry name" value="NAD(P)-bd_dom_sf"/>
</dbReference>
<accession>A0A511MK17</accession>
<dbReference type="EMBL" id="BJXA01000041">
    <property type="protein sequence ID" value="GEM40801.1"/>
    <property type="molecule type" value="Genomic_DNA"/>
</dbReference>
<dbReference type="SUPFAM" id="SSF51735">
    <property type="entry name" value="NAD(P)-binding Rossmann-fold domains"/>
    <property type="match status" value="1"/>
</dbReference>
<evidence type="ECO:0000256" key="1">
    <source>
        <dbReference type="ARBA" id="ARBA00006484"/>
    </source>
</evidence>
<keyword evidence="2" id="KW-0560">Oxidoreductase</keyword>
<reference evidence="3 4" key="1">
    <citation type="submission" date="2019-07" db="EMBL/GenBank/DDBJ databases">
        <title>Whole genome shotgun sequence of Nocardia ninae NBRC 108245.</title>
        <authorList>
            <person name="Hosoyama A."/>
            <person name="Uohara A."/>
            <person name="Ohji S."/>
            <person name="Ichikawa N."/>
        </authorList>
    </citation>
    <scope>NUCLEOTIDE SEQUENCE [LARGE SCALE GENOMIC DNA]</scope>
    <source>
        <strain evidence="3 4">NBRC 108245</strain>
    </source>
</reference>
<dbReference type="Gene3D" id="3.40.50.720">
    <property type="entry name" value="NAD(P)-binding Rossmann-like Domain"/>
    <property type="match status" value="1"/>
</dbReference>
<dbReference type="InterPro" id="IPR020904">
    <property type="entry name" value="Sc_DH/Rdtase_CS"/>
</dbReference>
<evidence type="ECO:0000313" key="4">
    <source>
        <dbReference type="Proteomes" id="UP000321424"/>
    </source>
</evidence>
<dbReference type="RefSeq" id="WP_147136724.1">
    <property type="nucleotide sequence ID" value="NZ_BJXA01000041.1"/>
</dbReference>
<sequence>MGRLTGKVALISGGARGMGAAHAKAMVAEDARVVLGDVLDDEGAAVAKELGDAAAYVHLDVREPGDWKGAVAEAVQRFGSLDVLVNNAGIANGNLLVDFELAEWQRIIDINLTGTFLGMQAATPAMIEAGGGSIINISSVEGMRGSIGLHGYVATKFAVRGLTKSTALELAQHNIRVNSVHPGLITTPMTEGIPAEFLQIPMGRAADPSEVAALITFLASDESSYSTGAEFVIDGGLTVGIPHKPFDDLPQSP</sequence>
<evidence type="ECO:0000313" key="3">
    <source>
        <dbReference type="EMBL" id="GEM40801.1"/>
    </source>
</evidence>
<name>A0A511MK17_9NOCA</name>
<comment type="similarity">
    <text evidence="1">Belongs to the short-chain dehydrogenases/reductases (SDR) family.</text>
</comment>
<dbReference type="Proteomes" id="UP000321424">
    <property type="component" value="Unassembled WGS sequence"/>
</dbReference>
<dbReference type="PROSITE" id="PS00061">
    <property type="entry name" value="ADH_SHORT"/>
    <property type="match status" value="1"/>
</dbReference>
<proteinExistence type="inferred from homology"/>